<dbReference type="Gene3D" id="2.140.10.30">
    <property type="entry name" value="Dipeptidylpeptidase IV, N-terminal domain"/>
    <property type="match status" value="1"/>
</dbReference>
<dbReference type="Pfam" id="PF00930">
    <property type="entry name" value="DPPIV_N"/>
    <property type="match status" value="1"/>
</dbReference>
<dbReference type="InterPro" id="IPR002469">
    <property type="entry name" value="Peptidase_S9B_N"/>
</dbReference>
<reference evidence="8" key="1">
    <citation type="submission" date="2016-10" db="EMBL/GenBank/DDBJ databases">
        <authorList>
            <person name="Varghese N."/>
            <person name="Submissions S."/>
        </authorList>
    </citation>
    <scope>NUCLEOTIDE SEQUENCE [LARGE SCALE GENOMIC DNA]</scope>
    <source>
        <strain evidence="8">DSM 26542</strain>
    </source>
</reference>
<dbReference type="InterPro" id="IPR029058">
    <property type="entry name" value="AB_hydrolase_fold"/>
</dbReference>
<keyword evidence="4" id="KW-0732">Signal</keyword>
<evidence type="ECO:0000256" key="4">
    <source>
        <dbReference type="SAM" id="SignalP"/>
    </source>
</evidence>
<evidence type="ECO:0000256" key="3">
    <source>
        <dbReference type="ARBA" id="ARBA00023180"/>
    </source>
</evidence>
<evidence type="ECO:0000259" key="6">
    <source>
        <dbReference type="Pfam" id="PF00930"/>
    </source>
</evidence>
<dbReference type="InterPro" id="IPR002471">
    <property type="entry name" value="Pept_S9_AS"/>
</dbReference>
<keyword evidence="1" id="KW-0645">Protease</keyword>
<dbReference type="FunFam" id="3.40.50.1820:FF:000003">
    <property type="entry name" value="Dipeptidyl peptidase 4"/>
    <property type="match status" value="1"/>
</dbReference>
<evidence type="ECO:0000259" key="5">
    <source>
        <dbReference type="Pfam" id="PF00326"/>
    </source>
</evidence>
<protein>
    <submittedName>
        <fullName evidence="7">Dipeptidyl-peptidase-4</fullName>
    </submittedName>
</protein>
<evidence type="ECO:0000256" key="1">
    <source>
        <dbReference type="ARBA" id="ARBA00022670"/>
    </source>
</evidence>
<evidence type="ECO:0000313" key="7">
    <source>
        <dbReference type="EMBL" id="SFJ55752.1"/>
    </source>
</evidence>
<dbReference type="OrthoDB" id="9812921at2"/>
<accession>A0A1I3SCQ7</accession>
<dbReference type="Gene3D" id="3.40.50.1820">
    <property type="entry name" value="alpha/beta hydrolase"/>
    <property type="match status" value="1"/>
</dbReference>
<dbReference type="STRING" id="1150112.SAMN04487893_11010"/>
<dbReference type="Pfam" id="PF00326">
    <property type="entry name" value="Peptidase_S9"/>
    <property type="match status" value="1"/>
</dbReference>
<keyword evidence="8" id="KW-1185">Reference proteome</keyword>
<dbReference type="Proteomes" id="UP000243887">
    <property type="component" value="Unassembled WGS sequence"/>
</dbReference>
<proteinExistence type="predicted"/>
<dbReference type="AlphaFoldDB" id="A0A1I3SCQ7"/>
<feature type="domain" description="Dipeptidylpeptidase IV N-terminal" evidence="6">
    <location>
        <begin position="100"/>
        <end position="437"/>
    </location>
</feature>
<dbReference type="InterPro" id="IPR050278">
    <property type="entry name" value="Serine_Prot_S9B/DPPIV"/>
</dbReference>
<evidence type="ECO:0000313" key="8">
    <source>
        <dbReference type="Proteomes" id="UP000243887"/>
    </source>
</evidence>
<keyword evidence="3" id="KW-0325">Glycoprotein</keyword>
<dbReference type="RefSeq" id="WP_090679472.1">
    <property type="nucleotide sequence ID" value="NZ_FORU01000010.1"/>
</dbReference>
<dbReference type="PANTHER" id="PTHR11731:SF193">
    <property type="entry name" value="DIPEPTIDYL PEPTIDASE 9"/>
    <property type="match status" value="1"/>
</dbReference>
<dbReference type="EMBL" id="FORU01000010">
    <property type="protein sequence ID" value="SFJ55752.1"/>
    <property type="molecule type" value="Genomic_DNA"/>
</dbReference>
<evidence type="ECO:0000256" key="2">
    <source>
        <dbReference type="ARBA" id="ARBA00022801"/>
    </source>
</evidence>
<keyword evidence="2" id="KW-0378">Hydrolase</keyword>
<organism evidence="7 8">
    <name type="scientific">Myroides guanonis</name>
    <dbReference type="NCBI Taxonomy" id="1150112"/>
    <lineage>
        <taxon>Bacteria</taxon>
        <taxon>Pseudomonadati</taxon>
        <taxon>Bacteroidota</taxon>
        <taxon>Flavobacteriia</taxon>
        <taxon>Flavobacteriales</taxon>
        <taxon>Flavobacteriaceae</taxon>
        <taxon>Myroides</taxon>
    </lineage>
</organism>
<dbReference type="SUPFAM" id="SSF53474">
    <property type="entry name" value="alpha/beta-Hydrolases"/>
    <property type="match status" value="1"/>
</dbReference>
<dbReference type="InterPro" id="IPR001375">
    <property type="entry name" value="Peptidase_S9_cat"/>
</dbReference>
<dbReference type="PROSITE" id="PS00708">
    <property type="entry name" value="PRO_ENDOPEP_SER"/>
    <property type="match status" value="1"/>
</dbReference>
<gene>
    <name evidence="7" type="ORF">SAMN04487893_11010</name>
</gene>
<dbReference type="GO" id="GO:0006508">
    <property type="term" value="P:proteolysis"/>
    <property type="evidence" value="ECO:0007669"/>
    <property type="project" value="UniProtKB-KW"/>
</dbReference>
<feature type="domain" description="Peptidase S9 prolyl oligopeptidase catalytic" evidence="5">
    <location>
        <begin position="529"/>
        <end position="723"/>
    </location>
</feature>
<dbReference type="GO" id="GO:0004252">
    <property type="term" value="F:serine-type endopeptidase activity"/>
    <property type="evidence" value="ECO:0007669"/>
    <property type="project" value="InterPro"/>
</dbReference>
<name>A0A1I3SCQ7_9FLAO</name>
<feature type="signal peptide" evidence="4">
    <location>
        <begin position="1"/>
        <end position="20"/>
    </location>
</feature>
<dbReference type="GO" id="GO:0008239">
    <property type="term" value="F:dipeptidyl-peptidase activity"/>
    <property type="evidence" value="ECO:0007669"/>
    <property type="project" value="TreeGrafter"/>
</dbReference>
<feature type="chain" id="PRO_5017233174" evidence="4">
    <location>
        <begin position="21"/>
        <end position="723"/>
    </location>
</feature>
<sequence>MKYHFTTLILCILSTTLSFAQKQLTLEELWSGAYQSTSMQAVNALKNSNQYARIELNTQNKSQEINLYDFKTLEKSKTIFSTQNHPSIENIDAYVFDDREEKMLIATHSEPIYRHSSVATYMIYDLQSKKIKSFTDRKISEPTFSKDGTKIAYAFENNLYIYDLQSEKTITVTTDGKKNHIINGISDWVYEEEFAVVRMFEWSLEGDKLAYVRFDETNVPEYSMDIYGNGLYPTQQVFKYPKAGEENAKVSLHLYDLQSQKSNTIDLSEFHDFYIPRIKWTNDNNFLSFQVINRHQNDLKLYFVDAKSIQKKLILNEKDPAYVDITDHLTFLKDNSFVWTSEKDGYNHLYHFDKNGKQLNQITKGNWDLTSYYGIDEKSKTLYYQSVERGSTTRDIYAIQINGTAKRILSKETGTNSAVFSPDFNYFILSHSSHTNPISYTLNRSKDGKLIKNILDNKKLIDKLELYQLPKKEFFTIPTENNWEMNAWIMKPKDFDPSKKYPILMYQYSGPGSQQVANKWWDSNDFWHAMLTQKGYIVVAVDGRGTGFKGAEFKKTTQNQLGKLEVEDQIIAAKYLKNINYIDAARIGIWGWSFGGFMSSNCLLKANDIFKTAIAVAPVTNWRYYDTVYTERYLKTPQENPSGYDDNSPIFFANQLKGNFLLIHGSADDNVHVQNSMAMIESLVQENKTFDWLIYPDKNHGIYGGQTRLHLYTKMTKYILENL</sequence>
<dbReference type="SUPFAM" id="SSF82171">
    <property type="entry name" value="DPP6 N-terminal domain-like"/>
    <property type="match status" value="1"/>
</dbReference>
<dbReference type="PANTHER" id="PTHR11731">
    <property type="entry name" value="PROTEASE FAMILY S9B,C DIPEPTIDYL-PEPTIDASE IV-RELATED"/>
    <property type="match status" value="1"/>
</dbReference>